<reference evidence="1" key="1">
    <citation type="submission" date="2022-03" db="EMBL/GenBank/DDBJ databases">
        <authorList>
            <person name="Tunstrom K."/>
        </authorList>
    </citation>
    <scope>NUCLEOTIDE SEQUENCE</scope>
</reference>
<comment type="caution">
    <text evidence="1">The sequence shown here is derived from an EMBL/GenBank/DDBJ whole genome shotgun (WGS) entry which is preliminary data.</text>
</comment>
<sequence>MGTSYASATLTVAFPNEEESIKDGNSVTRDSRLKQLSIECAEGALRVRSRINAAEQVSTRSKNPMILDGNHHTVKLWIR</sequence>
<keyword evidence="2" id="KW-1185">Reference proteome</keyword>
<accession>A0AAU9TCL3</accession>
<gene>
    <name evidence="1" type="ORF">EEDITHA_LOCUS1092</name>
</gene>
<evidence type="ECO:0000313" key="2">
    <source>
        <dbReference type="Proteomes" id="UP001153954"/>
    </source>
</evidence>
<dbReference type="EMBL" id="CAKOGL010000003">
    <property type="protein sequence ID" value="CAH2084536.1"/>
    <property type="molecule type" value="Genomic_DNA"/>
</dbReference>
<dbReference type="AlphaFoldDB" id="A0AAU9TCL3"/>
<organism evidence="1 2">
    <name type="scientific">Euphydryas editha</name>
    <name type="common">Edith's checkerspot</name>
    <dbReference type="NCBI Taxonomy" id="104508"/>
    <lineage>
        <taxon>Eukaryota</taxon>
        <taxon>Metazoa</taxon>
        <taxon>Ecdysozoa</taxon>
        <taxon>Arthropoda</taxon>
        <taxon>Hexapoda</taxon>
        <taxon>Insecta</taxon>
        <taxon>Pterygota</taxon>
        <taxon>Neoptera</taxon>
        <taxon>Endopterygota</taxon>
        <taxon>Lepidoptera</taxon>
        <taxon>Glossata</taxon>
        <taxon>Ditrysia</taxon>
        <taxon>Papilionoidea</taxon>
        <taxon>Nymphalidae</taxon>
        <taxon>Nymphalinae</taxon>
        <taxon>Euphydryas</taxon>
    </lineage>
</organism>
<protein>
    <submittedName>
        <fullName evidence="1">Uncharacterized protein</fullName>
    </submittedName>
</protein>
<dbReference type="Proteomes" id="UP001153954">
    <property type="component" value="Unassembled WGS sequence"/>
</dbReference>
<name>A0AAU9TCL3_EUPED</name>
<proteinExistence type="predicted"/>
<evidence type="ECO:0000313" key="1">
    <source>
        <dbReference type="EMBL" id="CAH2084536.1"/>
    </source>
</evidence>